<reference evidence="2" key="1">
    <citation type="submission" date="2019-01" db="EMBL/GenBank/DDBJ databases">
        <title>Anaerobic oxidation of ethane by archaea from a marine hydrocarbon seep.</title>
        <authorList>
            <person name="Musat F."/>
        </authorList>
    </citation>
    <scope>NUCLEOTIDE SEQUENCE [LARGE SCALE GENOMIC DNA]</scope>
</reference>
<dbReference type="InterPro" id="IPR029063">
    <property type="entry name" value="SAM-dependent_MTases_sf"/>
</dbReference>
<organism evidence="1 2">
    <name type="scientific">Candidatus Argoarchaeum ethanivorans</name>
    <dbReference type="NCBI Taxonomy" id="2608793"/>
    <lineage>
        <taxon>Archaea</taxon>
        <taxon>Methanobacteriati</taxon>
        <taxon>Methanobacteriota</taxon>
        <taxon>Stenosarchaea group</taxon>
        <taxon>Methanomicrobia</taxon>
        <taxon>Methanosarcinales</taxon>
        <taxon>Methanosarcinales incertae sedis</taxon>
        <taxon>GOM Arc I cluster</taxon>
        <taxon>Candidatus Argoarchaeum</taxon>
    </lineage>
</organism>
<gene>
    <name evidence="1" type="ORF">AEth_01715</name>
</gene>
<dbReference type="Proteomes" id="UP000291831">
    <property type="component" value="Unassembled WGS sequence"/>
</dbReference>
<evidence type="ECO:0000313" key="2">
    <source>
        <dbReference type="Proteomes" id="UP000291831"/>
    </source>
</evidence>
<dbReference type="SUPFAM" id="SSF53335">
    <property type="entry name" value="S-adenosyl-L-methionine-dependent methyltransferases"/>
    <property type="match status" value="1"/>
</dbReference>
<name>A0A8B3RZA0_9EURY</name>
<evidence type="ECO:0000313" key="1">
    <source>
        <dbReference type="EMBL" id="RZB28839.1"/>
    </source>
</evidence>
<proteinExistence type="predicted"/>
<dbReference type="Gene3D" id="3.40.50.150">
    <property type="entry name" value="Vaccinia Virus protein VP39"/>
    <property type="match status" value="1"/>
</dbReference>
<dbReference type="EMBL" id="RPGO01000034">
    <property type="protein sequence ID" value="RZB28839.1"/>
    <property type="molecule type" value="Genomic_DNA"/>
</dbReference>
<evidence type="ECO:0008006" key="3">
    <source>
        <dbReference type="Google" id="ProtNLM"/>
    </source>
</evidence>
<accession>A0A8B3RZA0</accession>
<dbReference type="Pfam" id="PF13489">
    <property type="entry name" value="Methyltransf_23"/>
    <property type="match status" value="1"/>
</dbReference>
<dbReference type="AlphaFoldDB" id="A0A8B3RZA0"/>
<sequence length="347" mass="39859">MVRLKKDEKHLYIEKCLHSLEELPAEQSKVERADPQLISLKTALTQILEDMNLIKILDFGCGKGTLIPILCDILKCNDYNCTYIGVNVPEIEDELKLTFSNSCFFGKEGSTLLNFSDFLENRDLQFNVIVIKNVTHEIQYIKKMGEIIFRLLKMLQKNGKIVIQDMELLPEAELGNCPYMISGLKELFEENGLRCTENKYHSFSGIPLFTLIGTKTEEPKSKEVICKKLLSIRKIQRSLIKHKLHKQIENKKTDETVRCVTEHLDYFAIEKQITDYESDQSQQIMSPPIMADKLSDEKNKYMFMSEEYLVQLIVTLNVNVEPDDILHISGASENPMNSGKLDGEIIV</sequence>
<comment type="caution">
    <text evidence="1">The sequence shown here is derived from an EMBL/GenBank/DDBJ whole genome shotgun (WGS) entry which is preliminary data.</text>
</comment>
<protein>
    <recommendedName>
        <fullName evidence="3">Methyltransferase domain-containing protein</fullName>
    </recommendedName>
</protein>